<keyword evidence="2" id="KW-1185">Reference proteome</keyword>
<proteinExistence type="predicted"/>
<dbReference type="Proteomes" id="UP000805193">
    <property type="component" value="Unassembled WGS sequence"/>
</dbReference>
<sequence>MWQFAVVLAACAVRLASGEAGFTAALPGVTDKPPVRRTLNKRPSLEPSGIPDMRSVIESFQINENRIIRTEDSRRMGARYLNETQMASNRDCLFWCWQTSSCNVAVFEEKGKGSCYLFDCGPPSRFVCLFTAHRFYTVSVLAAVGGRDLDPGSWGSHHEDELTQLRQQLRAPTVAPQTLEVTQAPPATSPAAFAVPASTLPDAQPEPRCRHYQFQCQNSSECIAVYNVCDGIPQCPDGSDEAADLKCPRMAEASNAPSAPTTVAPRTPPEQRGTTPTVPMRHGAPPQQDLVDDQVPGGPPADIGPQGRAPMAPPSRLRWSEEGARLGRPEYSHYEDPFPVAGDQAKYYDYGGYPEGSRYWVGDPDAQAYPLLTEGMLQPQSFRPHKTGPRMSLQQQQEMQRQHRQRQLKQLQQELQLQKQQAPPNHMQGYPTNQWKMMHRPPPMAVDQQEGQAGQAPFGSPPLLYGRHPQTGQMGSQPQAPDAEGPVGGRPGRLPEEPKQAQGHIVMPAKPQTPEDDNLYQPIVEVAPPPVVPAQHQDATKQTSKQQPSKPTEAKAGKAAPGTAEGAHRRGPVQYSRLHEVANMQVSFTQVEQGGGAHAQQESGSAVLALTLGLCITGLLLVLVGCRLRLARHRLARRGGRSSLAHDADYLVNGMYL</sequence>
<evidence type="ECO:0000313" key="1">
    <source>
        <dbReference type="EMBL" id="KAG0432687.1"/>
    </source>
</evidence>
<organism evidence="1 2">
    <name type="scientific">Ixodes persulcatus</name>
    <name type="common">Taiga tick</name>
    <dbReference type="NCBI Taxonomy" id="34615"/>
    <lineage>
        <taxon>Eukaryota</taxon>
        <taxon>Metazoa</taxon>
        <taxon>Ecdysozoa</taxon>
        <taxon>Arthropoda</taxon>
        <taxon>Chelicerata</taxon>
        <taxon>Arachnida</taxon>
        <taxon>Acari</taxon>
        <taxon>Parasitiformes</taxon>
        <taxon>Ixodida</taxon>
        <taxon>Ixodoidea</taxon>
        <taxon>Ixodidae</taxon>
        <taxon>Ixodinae</taxon>
        <taxon>Ixodes</taxon>
    </lineage>
</organism>
<comment type="caution">
    <text evidence="1">The sequence shown here is derived from an EMBL/GenBank/DDBJ whole genome shotgun (WGS) entry which is preliminary data.</text>
</comment>
<dbReference type="EMBL" id="JABSTQ010009126">
    <property type="protein sequence ID" value="KAG0432687.1"/>
    <property type="molecule type" value="Genomic_DNA"/>
</dbReference>
<gene>
    <name evidence="1" type="ORF">HPB47_020628</name>
</gene>
<evidence type="ECO:0000313" key="2">
    <source>
        <dbReference type="Proteomes" id="UP000805193"/>
    </source>
</evidence>
<name>A0AC60QGX8_IXOPE</name>
<reference evidence="1 2" key="1">
    <citation type="journal article" date="2020" name="Cell">
        <title>Large-Scale Comparative Analyses of Tick Genomes Elucidate Their Genetic Diversity and Vector Capacities.</title>
        <authorList>
            <consortium name="Tick Genome and Microbiome Consortium (TIGMIC)"/>
            <person name="Jia N."/>
            <person name="Wang J."/>
            <person name="Shi W."/>
            <person name="Du L."/>
            <person name="Sun Y."/>
            <person name="Zhan W."/>
            <person name="Jiang J.F."/>
            <person name="Wang Q."/>
            <person name="Zhang B."/>
            <person name="Ji P."/>
            <person name="Bell-Sakyi L."/>
            <person name="Cui X.M."/>
            <person name="Yuan T.T."/>
            <person name="Jiang B.G."/>
            <person name="Yang W.F."/>
            <person name="Lam T.T."/>
            <person name="Chang Q.C."/>
            <person name="Ding S.J."/>
            <person name="Wang X.J."/>
            <person name="Zhu J.G."/>
            <person name="Ruan X.D."/>
            <person name="Zhao L."/>
            <person name="Wei J.T."/>
            <person name="Ye R.Z."/>
            <person name="Que T.C."/>
            <person name="Du C.H."/>
            <person name="Zhou Y.H."/>
            <person name="Cheng J.X."/>
            <person name="Dai P.F."/>
            <person name="Guo W.B."/>
            <person name="Han X.H."/>
            <person name="Huang E.J."/>
            <person name="Li L.F."/>
            <person name="Wei W."/>
            <person name="Gao Y.C."/>
            <person name="Liu J.Z."/>
            <person name="Shao H.Z."/>
            <person name="Wang X."/>
            <person name="Wang C.C."/>
            <person name="Yang T.C."/>
            <person name="Huo Q.B."/>
            <person name="Li W."/>
            <person name="Chen H.Y."/>
            <person name="Chen S.E."/>
            <person name="Zhou L.G."/>
            <person name="Ni X.B."/>
            <person name="Tian J.H."/>
            <person name="Sheng Y."/>
            <person name="Liu T."/>
            <person name="Pan Y.S."/>
            <person name="Xia L.Y."/>
            <person name="Li J."/>
            <person name="Zhao F."/>
            <person name="Cao W.C."/>
        </authorList>
    </citation>
    <scope>NUCLEOTIDE SEQUENCE [LARGE SCALE GENOMIC DNA]</scope>
    <source>
        <strain evidence="1">Iper-2018</strain>
    </source>
</reference>
<protein>
    <submittedName>
        <fullName evidence="1">Uncharacterized protein</fullName>
    </submittedName>
</protein>
<accession>A0AC60QGX8</accession>